<evidence type="ECO:0000313" key="2">
    <source>
        <dbReference type="Proteomes" id="UP000295361"/>
    </source>
</evidence>
<proteinExistence type="predicted"/>
<dbReference type="Proteomes" id="UP000295361">
    <property type="component" value="Unassembled WGS sequence"/>
</dbReference>
<dbReference type="InParanoid" id="A0A4R6QH78"/>
<reference evidence="1 2" key="1">
    <citation type="submission" date="2019-03" db="EMBL/GenBank/DDBJ databases">
        <title>Genomic Encyclopedia of Type Strains, Phase IV (KMG-IV): sequencing the most valuable type-strain genomes for metagenomic binning, comparative biology and taxonomic classification.</title>
        <authorList>
            <person name="Goeker M."/>
        </authorList>
    </citation>
    <scope>NUCLEOTIDE SEQUENCE [LARGE SCALE GENOMIC DNA]</scope>
    <source>
        <strain evidence="1 2">DSM 16998</strain>
    </source>
</reference>
<dbReference type="RefSeq" id="WP_166652175.1">
    <property type="nucleotide sequence ID" value="NZ_SNXS01000013.1"/>
</dbReference>
<dbReference type="InterPro" id="IPR021857">
    <property type="entry name" value="DUF3467"/>
</dbReference>
<protein>
    <submittedName>
        <fullName evidence="1">Uncharacterized protein DUF3467</fullName>
    </submittedName>
</protein>
<dbReference type="Pfam" id="PF11950">
    <property type="entry name" value="DUF3467"/>
    <property type="match status" value="1"/>
</dbReference>
<sequence>MDARRPHDGTVFGAAAEARGYVYVNQFEVGYSRDEVLLRFAQAYEGAGAQVDQARIIMTPSYARALLQLLDSAMARFESEYGELRPAGGGVVASDGEG</sequence>
<evidence type="ECO:0000313" key="1">
    <source>
        <dbReference type="EMBL" id="TDP61346.1"/>
    </source>
</evidence>
<dbReference type="EMBL" id="SNXS01000013">
    <property type="protein sequence ID" value="TDP61346.1"/>
    <property type="molecule type" value="Genomic_DNA"/>
</dbReference>
<accession>A0A4R6QH78</accession>
<gene>
    <name evidence="1" type="ORF">DES47_11329</name>
</gene>
<comment type="caution">
    <text evidence="1">The sequence shown here is derived from an EMBL/GenBank/DDBJ whole genome shotgun (WGS) entry which is preliminary data.</text>
</comment>
<name>A0A4R6QH78_9BURK</name>
<keyword evidence="2" id="KW-1185">Reference proteome</keyword>
<dbReference type="AlphaFoldDB" id="A0A4R6QH78"/>
<organism evidence="1 2">
    <name type="scientific">Roseateles toxinivorans</name>
    <dbReference type="NCBI Taxonomy" id="270368"/>
    <lineage>
        <taxon>Bacteria</taxon>
        <taxon>Pseudomonadati</taxon>
        <taxon>Pseudomonadota</taxon>
        <taxon>Betaproteobacteria</taxon>
        <taxon>Burkholderiales</taxon>
        <taxon>Sphaerotilaceae</taxon>
        <taxon>Roseateles</taxon>
    </lineage>
</organism>